<dbReference type="Proteomes" id="UP000265618">
    <property type="component" value="Unassembled WGS sequence"/>
</dbReference>
<protein>
    <submittedName>
        <fullName evidence="1">Uncharacterized protein</fullName>
    </submittedName>
</protein>
<organism evidence="1 2">
    <name type="scientific">Kipferlia bialata</name>
    <dbReference type="NCBI Taxonomy" id="797122"/>
    <lineage>
        <taxon>Eukaryota</taxon>
        <taxon>Metamonada</taxon>
        <taxon>Carpediemonas-like organisms</taxon>
        <taxon>Kipferlia</taxon>
    </lineage>
</organism>
<dbReference type="OrthoDB" id="14731at2759"/>
<accession>A0A9K3GGI8</accession>
<gene>
    <name evidence="1" type="ORF">KIPB_003223</name>
</gene>
<comment type="caution">
    <text evidence="1">The sequence shown here is derived from an EMBL/GenBank/DDBJ whole genome shotgun (WGS) entry which is preliminary data.</text>
</comment>
<dbReference type="SUPFAM" id="SSF117281">
    <property type="entry name" value="Kelch motif"/>
    <property type="match status" value="1"/>
</dbReference>
<dbReference type="EMBL" id="BDIP01000602">
    <property type="protein sequence ID" value="GIQ82138.1"/>
    <property type="molecule type" value="Genomic_DNA"/>
</dbReference>
<keyword evidence="2" id="KW-1185">Reference proteome</keyword>
<sequence length="317" mass="35255">MEWFTECKVLPGIGEGGKTAVDISLASIGHNMALVAYHYGTHSPMERWAILSLTKRGTIKTQSIAGPPNPHGVFGMQLCRVGEVVVAYGGSVSSDGRRRGGPACYMAVYYIDTDRWQRLPYKDGECPEPRRYPLVFSVGDSLVVAGGWVERKANPQDTWVWSLETRLWTQVGDCPADLHNTGATHGTSHHIYTRCNHYVYSGTKKEWSEERGHVANGIYPNSFLHTPLYGECQLLATRLSKGFGKGRQRVVILIRDSVSLDRTTLEYLPLSDYQYSSLGQCVTAWFNPCTLLVVGSEMICIVEVDASAVRPYVLFEP</sequence>
<evidence type="ECO:0000313" key="2">
    <source>
        <dbReference type="Proteomes" id="UP000265618"/>
    </source>
</evidence>
<evidence type="ECO:0000313" key="1">
    <source>
        <dbReference type="EMBL" id="GIQ82138.1"/>
    </source>
</evidence>
<dbReference type="InterPro" id="IPR006652">
    <property type="entry name" value="Kelch_1"/>
</dbReference>
<proteinExistence type="predicted"/>
<dbReference type="InterPro" id="IPR015915">
    <property type="entry name" value="Kelch-typ_b-propeller"/>
</dbReference>
<name>A0A9K3GGI8_9EUKA</name>
<dbReference type="AlphaFoldDB" id="A0A9K3GGI8"/>
<reference evidence="1 2" key="1">
    <citation type="journal article" date="2018" name="PLoS ONE">
        <title>The draft genome of Kipferlia bialata reveals reductive genome evolution in fornicate parasites.</title>
        <authorList>
            <person name="Tanifuji G."/>
            <person name="Takabayashi S."/>
            <person name="Kume K."/>
            <person name="Takagi M."/>
            <person name="Nakayama T."/>
            <person name="Kamikawa R."/>
            <person name="Inagaki Y."/>
            <person name="Hashimoto T."/>
        </authorList>
    </citation>
    <scope>NUCLEOTIDE SEQUENCE [LARGE SCALE GENOMIC DNA]</scope>
    <source>
        <strain evidence="1">NY0173</strain>
    </source>
</reference>
<dbReference type="Pfam" id="PF01344">
    <property type="entry name" value="Kelch_1"/>
    <property type="match status" value="1"/>
</dbReference>
<dbReference type="Gene3D" id="2.120.10.80">
    <property type="entry name" value="Kelch-type beta propeller"/>
    <property type="match status" value="1"/>
</dbReference>